<name>A0A067T4Q7_GALM3</name>
<evidence type="ECO:0008006" key="4">
    <source>
        <dbReference type="Google" id="ProtNLM"/>
    </source>
</evidence>
<dbReference type="AlphaFoldDB" id="A0A067T4Q7"/>
<dbReference type="EMBL" id="KL142384">
    <property type="protein sequence ID" value="KDR73973.1"/>
    <property type="molecule type" value="Genomic_DNA"/>
</dbReference>
<sequence length="108" mass="12434">MSTTTSEIRDASSSLYRIELLKEDNWLPWKRRVTGVLRERRLLKYALVTARETEISEWEDNDARAQTQIELTLSDPQMIHIAGAKTAAEMWTQLKTVKEPRGTMGIIS</sequence>
<evidence type="ECO:0000313" key="2">
    <source>
        <dbReference type="EMBL" id="KDR75263.1"/>
    </source>
</evidence>
<evidence type="ECO:0000313" key="1">
    <source>
        <dbReference type="EMBL" id="KDR73973.1"/>
    </source>
</evidence>
<dbReference type="Proteomes" id="UP000027222">
    <property type="component" value="Unassembled WGS sequence"/>
</dbReference>
<reference evidence="1" key="2">
    <citation type="journal article" date="2014" name="Proc. Natl. Acad. Sci. U.S.A.">
        <title>Extensive sampling of basidiomycete genomes demonstrates inadequacy of the white rot/brown rot paradigm for wood decay fungi.</title>
        <authorList>
            <person name="Riley R."/>
            <person name="Salamov A.A."/>
            <person name="Brown D.W."/>
            <person name="Nagy L.G."/>
            <person name="Floudas D."/>
            <person name="Held B.W."/>
            <person name="Levasseur A."/>
            <person name="Lombard V."/>
            <person name="Morin E."/>
            <person name="Otillar R."/>
            <person name="Lindquist E.A."/>
            <person name="Sun H."/>
            <person name="LaButti K.M."/>
            <person name="Schmutz J."/>
            <person name="Jabbour D."/>
            <person name="Luo H."/>
            <person name="Baker S.E."/>
            <person name="Pisabarro A.G."/>
            <person name="Walton J.D."/>
            <person name="Blanchette R.A."/>
            <person name="Henrissat B."/>
            <person name="Martin F."/>
            <person name="Cullen D."/>
            <person name="Hibbett D.S."/>
            <person name="Grigoriev I.V."/>
        </authorList>
    </citation>
    <scope>NUCLEOTIDE SEQUENCE</scope>
    <source>
        <strain evidence="1">CBS 339.88</strain>
    </source>
</reference>
<dbReference type="STRING" id="685588.A0A067T4Q7"/>
<dbReference type="Pfam" id="PF14223">
    <property type="entry name" value="Retrotran_gag_2"/>
    <property type="match status" value="1"/>
</dbReference>
<accession>A0A067T4Q7</accession>
<proteinExistence type="predicted"/>
<feature type="non-terminal residue" evidence="1">
    <location>
        <position position="108"/>
    </location>
</feature>
<evidence type="ECO:0000313" key="3">
    <source>
        <dbReference type="Proteomes" id="UP000027222"/>
    </source>
</evidence>
<keyword evidence="3" id="KW-1185">Reference proteome</keyword>
<dbReference type="EMBL" id="KL142381">
    <property type="protein sequence ID" value="KDR75263.1"/>
    <property type="molecule type" value="Genomic_DNA"/>
</dbReference>
<dbReference type="HOGENOM" id="CLU_180939_0_0_1"/>
<protein>
    <recommendedName>
        <fullName evidence="4">Retrotransposon Copia-like N-terminal domain-containing protein</fullName>
    </recommendedName>
</protein>
<organism evidence="1 3">
    <name type="scientific">Galerina marginata (strain CBS 339.88)</name>
    <dbReference type="NCBI Taxonomy" id="685588"/>
    <lineage>
        <taxon>Eukaryota</taxon>
        <taxon>Fungi</taxon>
        <taxon>Dikarya</taxon>
        <taxon>Basidiomycota</taxon>
        <taxon>Agaricomycotina</taxon>
        <taxon>Agaricomycetes</taxon>
        <taxon>Agaricomycetidae</taxon>
        <taxon>Agaricales</taxon>
        <taxon>Agaricineae</taxon>
        <taxon>Strophariaceae</taxon>
        <taxon>Galerina</taxon>
    </lineage>
</organism>
<gene>
    <name evidence="2" type="ORF">GALMADRAFT_69683</name>
    <name evidence="1" type="ORF">GALMADRAFT_71481</name>
</gene>
<dbReference type="OrthoDB" id="2847449at2759"/>
<reference evidence="3" key="1">
    <citation type="journal article" date="2014" name="Proc. Natl. Acad. Sci. U.S.A.">
        <title>Extensive sampling of basidiomycete genomes demonstrates inadequacy of the white-rot/brown-rot paradigm for wood decay fungi.</title>
        <authorList>
            <person name="Riley R."/>
            <person name="Salamov A.A."/>
            <person name="Brown D.W."/>
            <person name="Nagy L.G."/>
            <person name="Floudas D."/>
            <person name="Held B.W."/>
            <person name="Levasseur A."/>
            <person name="Lombard V."/>
            <person name="Morin E."/>
            <person name="Otillar R."/>
            <person name="Lindquist E.A."/>
            <person name="Sun H."/>
            <person name="LaButti K.M."/>
            <person name="Schmutz J."/>
            <person name="Jabbour D."/>
            <person name="Luo H."/>
            <person name="Baker S.E."/>
            <person name="Pisabarro A.G."/>
            <person name="Walton J.D."/>
            <person name="Blanchette R.A."/>
            <person name="Henrissat B."/>
            <person name="Martin F."/>
            <person name="Cullen D."/>
            <person name="Hibbett D.S."/>
            <person name="Grigoriev I.V."/>
        </authorList>
    </citation>
    <scope>NUCLEOTIDE SEQUENCE [LARGE SCALE GENOMIC DNA]</scope>
    <source>
        <strain evidence="3">CBS 339.88</strain>
    </source>
</reference>